<dbReference type="EMBL" id="CP115396">
    <property type="protein sequence ID" value="WBO85848.1"/>
    <property type="molecule type" value="Genomic_DNA"/>
</dbReference>
<feature type="region of interest" description="Disordered" evidence="1">
    <location>
        <begin position="111"/>
        <end position="133"/>
    </location>
</feature>
<feature type="compositionally biased region" description="Acidic residues" evidence="1">
    <location>
        <begin position="117"/>
        <end position="133"/>
    </location>
</feature>
<dbReference type="Proteomes" id="UP001211872">
    <property type="component" value="Chromosome"/>
</dbReference>
<sequence>MNDSAFDSLLEFLTQIPAIENVTGTGINEAGLWWVKFKIDIKHKLVWQVVQELGHVINYVSLGERLPTVFYPVSPPPYMNGGPFDFLSWMIENKHKDFTPDDLKEWLEGRLPQPVDSESEWLTDDEDDSEPEL</sequence>
<proteinExistence type="predicted"/>
<evidence type="ECO:0000313" key="3">
    <source>
        <dbReference type="Proteomes" id="UP001211872"/>
    </source>
</evidence>
<dbReference type="RefSeq" id="WP_270128456.1">
    <property type="nucleotide sequence ID" value="NZ_CP115396.1"/>
</dbReference>
<reference evidence="2 3" key="1">
    <citation type="journal article" date="2011" name="Int. J. Syst. Evol. Microbiol.">
        <title>Hymenobacter yonginensis sp. nov., isolated from a mesotrophic artificial lake.</title>
        <authorList>
            <person name="Joung Y."/>
            <person name="Cho S.H."/>
            <person name="Kim H."/>
            <person name="Kim S.B."/>
            <person name="Joh K."/>
        </authorList>
    </citation>
    <scope>NUCLEOTIDE SEQUENCE [LARGE SCALE GENOMIC DNA]</scope>
    <source>
        <strain evidence="2 3">KCTC 22745</strain>
    </source>
</reference>
<accession>A0ABY7PSM9</accession>
<keyword evidence="3" id="KW-1185">Reference proteome</keyword>
<gene>
    <name evidence="2" type="ORF">O9Z63_06265</name>
</gene>
<evidence type="ECO:0000256" key="1">
    <source>
        <dbReference type="SAM" id="MobiDB-lite"/>
    </source>
</evidence>
<protein>
    <submittedName>
        <fullName evidence="2">Uncharacterized protein</fullName>
    </submittedName>
</protein>
<name>A0ABY7PSM9_9BACT</name>
<organism evidence="2 3">
    <name type="scientific">Hymenobacter yonginensis</name>
    <dbReference type="NCBI Taxonomy" id="748197"/>
    <lineage>
        <taxon>Bacteria</taxon>
        <taxon>Pseudomonadati</taxon>
        <taxon>Bacteroidota</taxon>
        <taxon>Cytophagia</taxon>
        <taxon>Cytophagales</taxon>
        <taxon>Hymenobacteraceae</taxon>
        <taxon>Hymenobacter</taxon>
    </lineage>
</organism>
<evidence type="ECO:0000313" key="2">
    <source>
        <dbReference type="EMBL" id="WBO85848.1"/>
    </source>
</evidence>